<dbReference type="InterPro" id="IPR055568">
    <property type="entry name" value="DUF7144"/>
</dbReference>
<proteinExistence type="predicted"/>
<feature type="transmembrane region" description="Helical" evidence="1">
    <location>
        <begin position="6"/>
        <end position="28"/>
    </location>
</feature>
<accession>A0ABN2D915</accession>
<dbReference type="EMBL" id="BAAAOS010000018">
    <property type="protein sequence ID" value="GAA1572796.1"/>
    <property type="molecule type" value="Genomic_DNA"/>
</dbReference>
<dbReference type="RefSeq" id="WP_344213676.1">
    <property type="nucleotide sequence ID" value="NZ_BAAAOS010000018.1"/>
</dbReference>
<gene>
    <name evidence="3" type="ORF">GCM10009789_27930</name>
</gene>
<protein>
    <recommendedName>
        <fullName evidence="2">DUF7144 domain-containing protein</fullName>
    </recommendedName>
</protein>
<feature type="domain" description="DUF7144" evidence="2">
    <location>
        <begin position="2"/>
        <end position="31"/>
    </location>
</feature>
<evidence type="ECO:0000256" key="1">
    <source>
        <dbReference type="SAM" id="Phobius"/>
    </source>
</evidence>
<name>A0ABN2D915_9ACTN</name>
<evidence type="ECO:0000313" key="3">
    <source>
        <dbReference type="EMBL" id="GAA1572796.1"/>
    </source>
</evidence>
<keyword evidence="1" id="KW-1133">Transmembrane helix</keyword>
<sequence>MNIGFLAAYPIWSVTMIAIDILVIWALTVHGHEIADQRNGEGLT</sequence>
<keyword evidence="4" id="KW-1185">Reference proteome</keyword>
<keyword evidence="1" id="KW-0812">Transmembrane</keyword>
<evidence type="ECO:0000259" key="2">
    <source>
        <dbReference type="Pfam" id="PF23636"/>
    </source>
</evidence>
<dbReference type="Pfam" id="PF23636">
    <property type="entry name" value="DUF7144"/>
    <property type="match status" value="1"/>
</dbReference>
<comment type="caution">
    <text evidence="3">The sequence shown here is derived from an EMBL/GenBank/DDBJ whole genome shotgun (WGS) entry which is preliminary data.</text>
</comment>
<keyword evidence="1" id="KW-0472">Membrane</keyword>
<organism evidence="3 4">
    <name type="scientific">Kribbella sancticallisti</name>
    <dbReference type="NCBI Taxonomy" id="460087"/>
    <lineage>
        <taxon>Bacteria</taxon>
        <taxon>Bacillati</taxon>
        <taxon>Actinomycetota</taxon>
        <taxon>Actinomycetes</taxon>
        <taxon>Propionibacteriales</taxon>
        <taxon>Kribbellaceae</taxon>
        <taxon>Kribbella</taxon>
    </lineage>
</organism>
<evidence type="ECO:0000313" key="4">
    <source>
        <dbReference type="Proteomes" id="UP001500393"/>
    </source>
</evidence>
<reference evidence="3 4" key="1">
    <citation type="journal article" date="2019" name="Int. J. Syst. Evol. Microbiol.">
        <title>The Global Catalogue of Microorganisms (GCM) 10K type strain sequencing project: providing services to taxonomists for standard genome sequencing and annotation.</title>
        <authorList>
            <consortium name="The Broad Institute Genomics Platform"/>
            <consortium name="The Broad Institute Genome Sequencing Center for Infectious Disease"/>
            <person name="Wu L."/>
            <person name="Ma J."/>
        </authorList>
    </citation>
    <scope>NUCLEOTIDE SEQUENCE [LARGE SCALE GENOMIC DNA]</scope>
    <source>
        <strain evidence="3 4">JCM 14969</strain>
    </source>
</reference>
<dbReference type="Proteomes" id="UP001500393">
    <property type="component" value="Unassembled WGS sequence"/>
</dbReference>